<evidence type="ECO:0000259" key="7">
    <source>
        <dbReference type="Pfam" id="PF00892"/>
    </source>
</evidence>
<accession>A0ABM8EHF7</accession>
<dbReference type="Proteomes" id="UP001317705">
    <property type="component" value="Chromosome"/>
</dbReference>
<evidence type="ECO:0000256" key="1">
    <source>
        <dbReference type="ARBA" id="ARBA00004141"/>
    </source>
</evidence>
<feature type="transmembrane region" description="Helical" evidence="6">
    <location>
        <begin position="249"/>
        <end position="268"/>
    </location>
</feature>
<dbReference type="Pfam" id="PF00892">
    <property type="entry name" value="EamA"/>
    <property type="match status" value="2"/>
</dbReference>
<keyword evidence="4 6" id="KW-1133">Transmembrane helix</keyword>
<dbReference type="PANTHER" id="PTHR32322">
    <property type="entry name" value="INNER MEMBRANE TRANSPORTER"/>
    <property type="match status" value="1"/>
</dbReference>
<evidence type="ECO:0000313" key="8">
    <source>
        <dbReference type="EMBL" id="BDV41853.1"/>
    </source>
</evidence>
<evidence type="ECO:0000256" key="4">
    <source>
        <dbReference type="ARBA" id="ARBA00022989"/>
    </source>
</evidence>
<dbReference type="InterPro" id="IPR037185">
    <property type="entry name" value="EmrE-like"/>
</dbReference>
<dbReference type="InterPro" id="IPR050638">
    <property type="entry name" value="AA-Vitamin_Transporters"/>
</dbReference>
<feature type="transmembrane region" description="Helical" evidence="6">
    <location>
        <begin position="218"/>
        <end position="237"/>
    </location>
</feature>
<feature type="transmembrane region" description="Helical" evidence="6">
    <location>
        <begin position="132"/>
        <end position="152"/>
    </location>
</feature>
<dbReference type="InterPro" id="IPR000620">
    <property type="entry name" value="EamA_dom"/>
</dbReference>
<gene>
    <name evidence="8" type="ORF">GURASL_07760</name>
</gene>
<evidence type="ECO:0000256" key="6">
    <source>
        <dbReference type="SAM" id="Phobius"/>
    </source>
</evidence>
<evidence type="ECO:0000256" key="3">
    <source>
        <dbReference type="ARBA" id="ARBA00022692"/>
    </source>
</evidence>
<reference evidence="8 9" key="1">
    <citation type="submission" date="2022-12" db="EMBL/GenBank/DDBJ databases">
        <title>Polyphasic characterization of Geotalea uranireducens NIT-SL11 newly isolated from a complex of sewage sludge and microbially reduced graphene oxide.</title>
        <authorList>
            <person name="Xie L."/>
            <person name="Yoshida N."/>
            <person name="Meng L."/>
        </authorList>
    </citation>
    <scope>NUCLEOTIDE SEQUENCE [LARGE SCALE GENOMIC DNA]</scope>
    <source>
        <strain evidence="8 9">NIT-SL11</strain>
    </source>
</reference>
<evidence type="ECO:0000256" key="5">
    <source>
        <dbReference type="ARBA" id="ARBA00023136"/>
    </source>
</evidence>
<feature type="transmembrane region" description="Helical" evidence="6">
    <location>
        <begin position="274"/>
        <end position="292"/>
    </location>
</feature>
<feature type="domain" description="EamA" evidence="7">
    <location>
        <begin position="15"/>
        <end position="147"/>
    </location>
</feature>
<organism evidence="8 9">
    <name type="scientific">Geotalea uraniireducens</name>
    <dbReference type="NCBI Taxonomy" id="351604"/>
    <lineage>
        <taxon>Bacteria</taxon>
        <taxon>Pseudomonadati</taxon>
        <taxon>Thermodesulfobacteriota</taxon>
        <taxon>Desulfuromonadia</taxon>
        <taxon>Geobacterales</taxon>
        <taxon>Geobacteraceae</taxon>
        <taxon>Geotalea</taxon>
    </lineage>
</organism>
<dbReference type="RefSeq" id="WP_282001946.1">
    <property type="nucleotide sequence ID" value="NZ_AP027151.1"/>
</dbReference>
<feature type="transmembrane region" description="Helical" evidence="6">
    <location>
        <begin position="42"/>
        <end position="63"/>
    </location>
</feature>
<keyword evidence="3 6" id="KW-0812">Transmembrane</keyword>
<feature type="domain" description="EamA" evidence="7">
    <location>
        <begin position="158"/>
        <end position="290"/>
    </location>
</feature>
<comment type="subcellular location">
    <subcellularLocation>
        <location evidence="1">Membrane</location>
        <topology evidence="1">Multi-pass membrane protein</topology>
    </subcellularLocation>
</comment>
<dbReference type="SUPFAM" id="SSF103481">
    <property type="entry name" value="Multidrug resistance efflux transporter EmrE"/>
    <property type="match status" value="2"/>
</dbReference>
<comment type="similarity">
    <text evidence="2">Belongs to the EamA transporter family.</text>
</comment>
<name>A0ABM8EHF7_9BACT</name>
<dbReference type="EMBL" id="AP027151">
    <property type="protein sequence ID" value="BDV41853.1"/>
    <property type="molecule type" value="Genomic_DNA"/>
</dbReference>
<feature type="transmembrane region" description="Helical" evidence="6">
    <location>
        <begin position="16"/>
        <end position="36"/>
    </location>
</feature>
<dbReference type="PANTHER" id="PTHR32322:SF2">
    <property type="entry name" value="EAMA DOMAIN-CONTAINING PROTEIN"/>
    <property type="match status" value="1"/>
</dbReference>
<feature type="transmembrane region" description="Helical" evidence="6">
    <location>
        <begin position="101"/>
        <end position="123"/>
    </location>
</feature>
<evidence type="ECO:0000313" key="9">
    <source>
        <dbReference type="Proteomes" id="UP001317705"/>
    </source>
</evidence>
<feature type="transmembrane region" description="Helical" evidence="6">
    <location>
        <begin position="158"/>
        <end position="176"/>
    </location>
</feature>
<feature type="transmembrane region" description="Helical" evidence="6">
    <location>
        <begin position="75"/>
        <end position="95"/>
    </location>
</feature>
<feature type="transmembrane region" description="Helical" evidence="6">
    <location>
        <begin position="188"/>
        <end position="206"/>
    </location>
</feature>
<keyword evidence="5 6" id="KW-0472">Membrane</keyword>
<keyword evidence="9" id="KW-1185">Reference proteome</keyword>
<sequence>MADHDTAQTTAGKGGVWLIMMAAVLWGTTGTSQALAPVGASPAVVGALRLAVGGGALLLLALWRGGLRGGGRWPFWATASAGGFVAAYQLCFFAAVAKTGVAVGTMVGIGSSPVLAGILVYLARGERPGRRWLAATVLAIVGCTLLLATGGTVSVNPLGVILALGAGASYAAYTLAIKTLLDGRSADAVVAVAFCLGALLLSPLLVTADLSWLAAPRGLVVILHLGLLATALSYQLFGRGLRTVPVANAVTLSLAEPLTAAILGVTVVGERLTLPALIGIALLFSGLALLAITPRRSITG</sequence>
<protein>
    <submittedName>
        <fullName evidence="8">Transporter</fullName>
    </submittedName>
</protein>
<proteinExistence type="inferred from homology"/>
<evidence type="ECO:0000256" key="2">
    <source>
        <dbReference type="ARBA" id="ARBA00007362"/>
    </source>
</evidence>